<dbReference type="InterPro" id="IPR036236">
    <property type="entry name" value="Znf_C2H2_sf"/>
</dbReference>
<keyword evidence="1" id="KW-0479">Metal-binding</keyword>
<sequence>MPWCQGCDRYFLSTHSLKQHLRNSNLHSYCDDCDIYFETLTGLKEHWVQSPNHDYCQHCDLHFDDEDDLEDHYESEHIWCRDCNRFFRNQQGLHEHRRQSPYHSHLYCVPCKTLFQSENNLRSHQRSSIHQPRNYLCPGNNCGQGFVSTSALVLHFESGACPSGMTRSAVNKFVRQYDRNNVIADPARMIGGGSGYDDEVTYYATRRAWNGDAYECYLCHNEYGSLRALNQHLTSSRHQNKIYVCPWSDCRSRFSTLSAFCQHVESERCGILRFSSQAQRLMNGLVSGMRTIAL</sequence>
<organism evidence="7 8">
    <name type="scientific">Coprinopsis marcescibilis</name>
    <name type="common">Agaric fungus</name>
    <name type="synonym">Psathyrella marcescibilis</name>
    <dbReference type="NCBI Taxonomy" id="230819"/>
    <lineage>
        <taxon>Eukaryota</taxon>
        <taxon>Fungi</taxon>
        <taxon>Dikarya</taxon>
        <taxon>Basidiomycota</taxon>
        <taxon>Agaricomycotina</taxon>
        <taxon>Agaricomycetes</taxon>
        <taxon>Agaricomycetidae</taxon>
        <taxon>Agaricales</taxon>
        <taxon>Agaricineae</taxon>
        <taxon>Psathyrellaceae</taxon>
        <taxon>Coprinopsis</taxon>
    </lineage>
</organism>
<evidence type="ECO:0000256" key="5">
    <source>
        <dbReference type="PROSITE-ProRule" id="PRU00042"/>
    </source>
</evidence>
<feature type="domain" description="C2H2-type" evidence="6">
    <location>
        <begin position="106"/>
        <end position="135"/>
    </location>
</feature>
<keyword evidence="3 5" id="KW-0863">Zinc-finger</keyword>
<evidence type="ECO:0000259" key="6">
    <source>
        <dbReference type="PROSITE" id="PS50157"/>
    </source>
</evidence>
<dbReference type="PANTHER" id="PTHR24409">
    <property type="entry name" value="ZINC FINGER PROTEIN 142"/>
    <property type="match status" value="1"/>
</dbReference>
<protein>
    <recommendedName>
        <fullName evidence="6">C2H2-type domain-containing protein</fullName>
    </recommendedName>
</protein>
<dbReference type="SUPFAM" id="SSF57667">
    <property type="entry name" value="beta-beta-alpha zinc fingers"/>
    <property type="match status" value="1"/>
</dbReference>
<dbReference type="STRING" id="230819.A0A5C3KVP6"/>
<dbReference type="OrthoDB" id="6077919at2759"/>
<name>A0A5C3KVP6_COPMA</name>
<dbReference type="PROSITE" id="PS50157">
    <property type="entry name" value="ZINC_FINGER_C2H2_2"/>
    <property type="match status" value="2"/>
</dbReference>
<feature type="domain" description="C2H2-type" evidence="6">
    <location>
        <begin position="78"/>
        <end position="104"/>
    </location>
</feature>
<dbReference type="PROSITE" id="PS00028">
    <property type="entry name" value="ZINC_FINGER_C2H2_1"/>
    <property type="match status" value="2"/>
</dbReference>
<dbReference type="GO" id="GO:0000977">
    <property type="term" value="F:RNA polymerase II transcription regulatory region sequence-specific DNA binding"/>
    <property type="evidence" value="ECO:0007669"/>
    <property type="project" value="TreeGrafter"/>
</dbReference>
<keyword evidence="4" id="KW-0862">Zinc</keyword>
<dbReference type="InterPro" id="IPR022755">
    <property type="entry name" value="Znf_C2H2_jaz"/>
</dbReference>
<dbReference type="EMBL" id="ML210203">
    <property type="protein sequence ID" value="TFK24280.1"/>
    <property type="molecule type" value="Genomic_DNA"/>
</dbReference>
<dbReference type="Pfam" id="PF12171">
    <property type="entry name" value="zf-C2H2_jaz"/>
    <property type="match status" value="1"/>
</dbReference>
<dbReference type="SMART" id="SM00355">
    <property type="entry name" value="ZnF_C2H2"/>
    <property type="match status" value="8"/>
</dbReference>
<evidence type="ECO:0000256" key="3">
    <source>
        <dbReference type="ARBA" id="ARBA00022771"/>
    </source>
</evidence>
<keyword evidence="8" id="KW-1185">Reference proteome</keyword>
<dbReference type="InterPro" id="IPR013087">
    <property type="entry name" value="Znf_C2H2_type"/>
</dbReference>
<evidence type="ECO:0000256" key="1">
    <source>
        <dbReference type="ARBA" id="ARBA00022723"/>
    </source>
</evidence>
<dbReference type="Proteomes" id="UP000307440">
    <property type="component" value="Unassembled WGS sequence"/>
</dbReference>
<evidence type="ECO:0000256" key="4">
    <source>
        <dbReference type="ARBA" id="ARBA00022833"/>
    </source>
</evidence>
<evidence type="ECO:0000256" key="2">
    <source>
        <dbReference type="ARBA" id="ARBA00022737"/>
    </source>
</evidence>
<dbReference type="AlphaFoldDB" id="A0A5C3KVP6"/>
<evidence type="ECO:0000313" key="8">
    <source>
        <dbReference type="Proteomes" id="UP000307440"/>
    </source>
</evidence>
<proteinExistence type="predicted"/>
<evidence type="ECO:0000313" key="7">
    <source>
        <dbReference type="EMBL" id="TFK24280.1"/>
    </source>
</evidence>
<gene>
    <name evidence="7" type="ORF">FA15DRAFT_592733</name>
</gene>
<dbReference type="GO" id="GO:0008270">
    <property type="term" value="F:zinc ion binding"/>
    <property type="evidence" value="ECO:0007669"/>
    <property type="project" value="UniProtKB-KW"/>
</dbReference>
<accession>A0A5C3KVP6</accession>
<keyword evidence="2" id="KW-0677">Repeat</keyword>
<dbReference type="GO" id="GO:0000981">
    <property type="term" value="F:DNA-binding transcription factor activity, RNA polymerase II-specific"/>
    <property type="evidence" value="ECO:0007669"/>
    <property type="project" value="TreeGrafter"/>
</dbReference>
<dbReference type="GO" id="GO:0005634">
    <property type="term" value="C:nucleus"/>
    <property type="evidence" value="ECO:0007669"/>
    <property type="project" value="TreeGrafter"/>
</dbReference>
<reference evidence="7 8" key="1">
    <citation type="journal article" date="2019" name="Nat. Ecol. Evol.">
        <title>Megaphylogeny resolves global patterns of mushroom evolution.</title>
        <authorList>
            <person name="Varga T."/>
            <person name="Krizsan K."/>
            <person name="Foldi C."/>
            <person name="Dima B."/>
            <person name="Sanchez-Garcia M."/>
            <person name="Sanchez-Ramirez S."/>
            <person name="Szollosi G.J."/>
            <person name="Szarkandi J.G."/>
            <person name="Papp V."/>
            <person name="Albert L."/>
            <person name="Andreopoulos W."/>
            <person name="Angelini C."/>
            <person name="Antonin V."/>
            <person name="Barry K.W."/>
            <person name="Bougher N.L."/>
            <person name="Buchanan P."/>
            <person name="Buyck B."/>
            <person name="Bense V."/>
            <person name="Catcheside P."/>
            <person name="Chovatia M."/>
            <person name="Cooper J."/>
            <person name="Damon W."/>
            <person name="Desjardin D."/>
            <person name="Finy P."/>
            <person name="Geml J."/>
            <person name="Haridas S."/>
            <person name="Hughes K."/>
            <person name="Justo A."/>
            <person name="Karasinski D."/>
            <person name="Kautmanova I."/>
            <person name="Kiss B."/>
            <person name="Kocsube S."/>
            <person name="Kotiranta H."/>
            <person name="LaButti K.M."/>
            <person name="Lechner B.E."/>
            <person name="Liimatainen K."/>
            <person name="Lipzen A."/>
            <person name="Lukacs Z."/>
            <person name="Mihaltcheva S."/>
            <person name="Morgado L.N."/>
            <person name="Niskanen T."/>
            <person name="Noordeloos M.E."/>
            <person name="Ohm R.A."/>
            <person name="Ortiz-Santana B."/>
            <person name="Ovrebo C."/>
            <person name="Racz N."/>
            <person name="Riley R."/>
            <person name="Savchenko A."/>
            <person name="Shiryaev A."/>
            <person name="Soop K."/>
            <person name="Spirin V."/>
            <person name="Szebenyi C."/>
            <person name="Tomsovsky M."/>
            <person name="Tulloss R.E."/>
            <person name="Uehling J."/>
            <person name="Grigoriev I.V."/>
            <person name="Vagvolgyi C."/>
            <person name="Papp T."/>
            <person name="Martin F.M."/>
            <person name="Miettinen O."/>
            <person name="Hibbett D.S."/>
            <person name="Nagy L.G."/>
        </authorList>
    </citation>
    <scope>NUCLEOTIDE SEQUENCE [LARGE SCALE GENOMIC DNA]</scope>
    <source>
        <strain evidence="7 8">CBS 121175</strain>
    </source>
</reference>
<dbReference type="PANTHER" id="PTHR24409:SF295">
    <property type="entry name" value="AZ2-RELATED"/>
    <property type="match status" value="1"/>
</dbReference>
<dbReference type="Gene3D" id="3.30.160.60">
    <property type="entry name" value="Classic Zinc Finger"/>
    <property type="match status" value="2"/>
</dbReference>